<organism evidence="4 5">
    <name type="scientific">Pedococcus aerophilus</name>
    <dbReference type="NCBI Taxonomy" id="436356"/>
    <lineage>
        <taxon>Bacteria</taxon>
        <taxon>Bacillati</taxon>
        <taxon>Actinomycetota</taxon>
        <taxon>Actinomycetes</taxon>
        <taxon>Micrococcales</taxon>
        <taxon>Intrasporangiaceae</taxon>
        <taxon>Pedococcus</taxon>
    </lineage>
</organism>
<evidence type="ECO:0000256" key="1">
    <source>
        <dbReference type="ARBA" id="ARBA00022801"/>
    </source>
</evidence>
<dbReference type="Proteomes" id="UP001501326">
    <property type="component" value="Unassembled WGS sequence"/>
</dbReference>
<dbReference type="SUPFAM" id="SSF63817">
    <property type="entry name" value="Sortase"/>
    <property type="match status" value="1"/>
</dbReference>
<feature type="chain" id="PRO_5047359528" description="Class F sortase" evidence="3">
    <location>
        <begin position="28"/>
        <end position="242"/>
    </location>
</feature>
<evidence type="ECO:0000256" key="2">
    <source>
        <dbReference type="SAM" id="MobiDB-lite"/>
    </source>
</evidence>
<dbReference type="InterPro" id="IPR005754">
    <property type="entry name" value="Sortase"/>
</dbReference>
<feature type="region of interest" description="Disordered" evidence="2">
    <location>
        <begin position="31"/>
        <end position="95"/>
    </location>
</feature>
<evidence type="ECO:0008006" key="6">
    <source>
        <dbReference type="Google" id="ProtNLM"/>
    </source>
</evidence>
<dbReference type="Gene3D" id="2.40.260.10">
    <property type="entry name" value="Sortase"/>
    <property type="match status" value="1"/>
</dbReference>
<accession>A0ABP6H1M8</accession>
<keyword evidence="5" id="KW-1185">Reference proteome</keyword>
<keyword evidence="1" id="KW-0378">Hydrolase</keyword>
<evidence type="ECO:0000313" key="4">
    <source>
        <dbReference type="EMBL" id="GAA2733947.1"/>
    </source>
</evidence>
<dbReference type="CDD" id="cd05829">
    <property type="entry name" value="Sortase_F"/>
    <property type="match status" value="1"/>
</dbReference>
<sequence length="242" mass="24504">MSVNGTRGRVAAAVAAALLAGALTTWATRPAAVDDPGDLRRASSESTAPRAIPGSQSVAPSGQVTTSSATGTPMPSGTSEPAPSPAPSRGAASVPAAPTRVVVPRLGARMAVAPVGVDRLGAMTIPEDPRVAGWYRFGAAPGGGAGATVLAAHVDDSEYGTGPLARLQTLRKGDAVSVTAGRTVHRYRVTSVLRLAKGELDTDELFDRGGPPRLHLVTCGGRFDRATGHYEDNVVVVATPVG</sequence>
<dbReference type="EMBL" id="BAAARN010000001">
    <property type="protein sequence ID" value="GAA2733947.1"/>
    <property type="molecule type" value="Genomic_DNA"/>
</dbReference>
<name>A0ABP6H1M8_9MICO</name>
<dbReference type="InterPro" id="IPR042001">
    <property type="entry name" value="Sortase_F"/>
</dbReference>
<feature type="compositionally biased region" description="Polar residues" evidence="2">
    <location>
        <begin position="54"/>
        <end position="73"/>
    </location>
</feature>
<keyword evidence="3" id="KW-0732">Signal</keyword>
<proteinExistence type="predicted"/>
<gene>
    <name evidence="4" type="ORF">GCM10009867_12940</name>
</gene>
<protein>
    <recommendedName>
        <fullName evidence="6">Class F sortase</fullName>
    </recommendedName>
</protein>
<comment type="caution">
    <text evidence="4">The sequence shown here is derived from an EMBL/GenBank/DDBJ whole genome shotgun (WGS) entry which is preliminary data.</text>
</comment>
<dbReference type="InterPro" id="IPR023365">
    <property type="entry name" value="Sortase_dom-sf"/>
</dbReference>
<evidence type="ECO:0000313" key="5">
    <source>
        <dbReference type="Proteomes" id="UP001501326"/>
    </source>
</evidence>
<evidence type="ECO:0000256" key="3">
    <source>
        <dbReference type="SAM" id="SignalP"/>
    </source>
</evidence>
<feature type="signal peptide" evidence="3">
    <location>
        <begin position="1"/>
        <end position="27"/>
    </location>
</feature>
<reference evidence="5" key="1">
    <citation type="journal article" date="2019" name="Int. J. Syst. Evol. Microbiol.">
        <title>The Global Catalogue of Microorganisms (GCM) 10K type strain sequencing project: providing services to taxonomists for standard genome sequencing and annotation.</title>
        <authorList>
            <consortium name="The Broad Institute Genomics Platform"/>
            <consortium name="The Broad Institute Genome Sequencing Center for Infectious Disease"/>
            <person name="Wu L."/>
            <person name="Ma J."/>
        </authorList>
    </citation>
    <scope>NUCLEOTIDE SEQUENCE [LARGE SCALE GENOMIC DNA]</scope>
    <source>
        <strain evidence="5">JCM 16378</strain>
    </source>
</reference>
<dbReference type="Pfam" id="PF04203">
    <property type="entry name" value="Sortase"/>
    <property type="match status" value="1"/>
</dbReference>
<feature type="compositionally biased region" description="Low complexity" evidence="2">
    <location>
        <begin position="75"/>
        <end position="95"/>
    </location>
</feature>